<comment type="subunit">
    <text evidence="3">The RNase H2 complex is a heterotrimer composed of the catalytic subunit RNASEH2A and the non-catalytic subunits RNASEH2B and RNASEH2C.</text>
</comment>
<dbReference type="PANTHER" id="PTHR13383">
    <property type="entry name" value="RIBONUCLEASE H2 SUBUNIT B"/>
    <property type="match status" value="1"/>
</dbReference>
<sequence>MCPEAHEELHTAQQITQRKASYHMRPNFRFRFSRLDLLGHTNASAEWGERQRARSVKHCYDLPPSFDLLFSFRGVEPQLRASKQQVVSLDIKMLSKKKRQTDTQRDQWVLIGQESLKDVPEKHDGGPLFARLRHPCTGEGAMFLFADSGQQLFEVKAFNEEYHSWLIGQTVQHDGRLLFATPVDPLFLVLYYLVKTGQVQAKFQPVDQLVVDEEFPTCCMLIKCTRLLKTLHHVTEEKEIGNKKFFKYSKEKTLTWLKKKVEQTMKVLKNSNVCVGGGVQSATFIRSKQGSEAKEEDYLRYAHGLISEYIPQDLSEELSKYLKIPELPSAVQDPPSKKRKAEGPVEAEEDYTKVNVADSKSKKSNGKMTAAQKSLAKVDKSGMKSISSFFSPKSKVAK</sequence>
<keyword evidence="5" id="KW-0539">Nucleus</keyword>
<comment type="function">
    <text evidence="6">Non catalytic subunit of RNase H2, an endonuclease that specifically degrades the RNA of RNA:DNA hybrids. Participates in DNA replication, possibly by mediating the removal of lagging-strand Okazaki fragment RNA primers during DNA replication. Mediates the excision of single ribonucleotides from DNA:RNA duplexes.</text>
</comment>
<dbReference type="GO" id="GO:0032299">
    <property type="term" value="C:ribonuclease H2 complex"/>
    <property type="evidence" value="ECO:0007669"/>
    <property type="project" value="InterPro"/>
</dbReference>
<protein>
    <recommendedName>
        <fullName evidence="4">Ribonuclease H2 subunit B</fullName>
    </recommendedName>
    <alternativeName>
        <fullName evidence="7">Ribonuclease HI subunit B</fullName>
    </alternativeName>
</protein>
<comment type="similarity">
    <text evidence="2">Belongs to the RNase H2 subunit B family.</text>
</comment>
<feature type="domain" description="Rnh202 triple barrel" evidence="10">
    <location>
        <begin position="127"/>
        <end position="184"/>
    </location>
</feature>
<dbReference type="Gene3D" id="1.10.20.120">
    <property type="match status" value="1"/>
</dbReference>
<evidence type="ECO:0000259" key="9">
    <source>
        <dbReference type="Pfam" id="PF09468"/>
    </source>
</evidence>
<dbReference type="FunFam" id="1.10.20.120:FF:000001">
    <property type="entry name" value="Ribonuclease H2 subunit B"/>
    <property type="match status" value="1"/>
</dbReference>
<dbReference type="InterPro" id="IPR019024">
    <property type="entry name" value="RNase_H2_suB_wHTH"/>
</dbReference>
<evidence type="ECO:0000256" key="7">
    <source>
        <dbReference type="ARBA" id="ARBA00033464"/>
    </source>
</evidence>
<evidence type="ECO:0000256" key="2">
    <source>
        <dbReference type="ARBA" id="ARBA00009823"/>
    </source>
</evidence>
<dbReference type="FunFam" id="2.20.25.530:FF:000001">
    <property type="entry name" value="Ribonuclease H2 subunit B"/>
    <property type="match status" value="1"/>
</dbReference>
<evidence type="ECO:0000256" key="3">
    <source>
        <dbReference type="ARBA" id="ARBA00011277"/>
    </source>
</evidence>
<name>A0AAV7NID5_PLEWA</name>
<evidence type="ECO:0000256" key="5">
    <source>
        <dbReference type="ARBA" id="ARBA00023242"/>
    </source>
</evidence>
<organism evidence="11 12">
    <name type="scientific">Pleurodeles waltl</name>
    <name type="common">Iberian ribbed newt</name>
    <dbReference type="NCBI Taxonomy" id="8319"/>
    <lineage>
        <taxon>Eukaryota</taxon>
        <taxon>Metazoa</taxon>
        <taxon>Chordata</taxon>
        <taxon>Craniata</taxon>
        <taxon>Vertebrata</taxon>
        <taxon>Euteleostomi</taxon>
        <taxon>Amphibia</taxon>
        <taxon>Batrachia</taxon>
        <taxon>Caudata</taxon>
        <taxon>Salamandroidea</taxon>
        <taxon>Salamandridae</taxon>
        <taxon>Pleurodelinae</taxon>
        <taxon>Pleurodeles</taxon>
    </lineage>
</organism>
<dbReference type="EMBL" id="JANPWB010000012">
    <property type="protein sequence ID" value="KAJ1114862.1"/>
    <property type="molecule type" value="Genomic_DNA"/>
</dbReference>
<evidence type="ECO:0000259" key="10">
    <source>
        <dbReference type="Pfam" id="PF17745"/>
    </source>
</evidence>
<dbReference type="CDD" id="cd09270">
    <property type="entry name" value="RNase_H2-B"/>
    <property type="match status" value="1"/>
</dbReference>
<dbReference type="InterPro" id="IPR041195">
    <property type="entry name" value="Rnh202_N"/>
</dbReference>
<accession>A0AAV7NID5</accession>
<comment type="caution">
    <text evidence="11">The sequence shown here is derived from an EMBL/GenBank/DDBJ whole genome shotgun (WGS) entry which is preliminary data.</text>
</comment>
<dbReference type="Pfam" id="PF17745">
    <property type="entry name" value="Ydr279_N"/>
    <property type="match status" value="1"/>
</dbReference>
<feature type="domain" description="Ribonuclease H2 subunit B wHTH" evidence="9">
    <location>
        <begin position="187"/>
        <end position="318"/>
    </location>
</feature>
<dbReference type="Pfam" id="PF09468">
    <property type="entry name" value="RNase_H2-Ydr279"/>
    <property type="match status" value="1"/>
</dbReference>
<comment type="subcellular location">
    <subcellularLocation>
        <location evidence="1">Nucleus</location>
    </subcellularLocation>
</comment>
<dbReference type="Gene3D" id="2.20.25.530">
    <property type="match status" value="1"/>
</dbReference>
<gene>
    <name evidence="11" type="ORF">NDU88_003092</name>
</gene>
<evidence type="ECO:0000256" key="1">
    <source>
        <dbReference type="ARBA" id="ARBA00004123"/>
    </source>
</evidence>
<dbReference type="Proteomes" id="UP001066276">
    <property type="component" value="Chromosome 8"/>
</dbReference>
<feature type="region of interest" description="Disordered" evidence="8">
    <location>
        <begin position="329"/>
        <end position="380"/>
    </location>
</feature>
<evidence type="ECO:0000256" key="6">
    <source>
        <dbReference type="ARBA" id="ARBA00024778"/>
    </source>
</evidence>
<evidence type="ECO:0000256" key="4">
    <source>
        <dbReference type="ARBA" id="ARBA00019062"/>
    </source>
</evidence>
<evidence type="ECO:0000313" key="12">
    <source>
        <dbReference type="Proteomes" id="UP001066276"/>
    </source>
</evidence>
<dbReference type="GO" id="GO:0006401">
    <property type="term" value="P:RNA catabolic process"/>
    <property type="evidence" value="ECO:0007669"/>
    <property type="project" value="TreeGrafter"/>
</dbReference>
<keyword evidence="12" id="KW-1185">Reference proteome</keyword>
<dbReference type="InterPro" id="IPR040456">
    <property type="entry name" value="RNase_H2_suB"/>
</dbReference>
<dbReference type="PANTHER" id="PTHR13383:SF11">
    <property type="entry name" value="RIBONUCLEASE H2 SUBUNIT B"/>
    <property type="match status" value="1"/>
</dbReference>
<evidence type="ECO:0000256" key="8">
    <source>
        <dbReference type="SAM" id="MobiDB-lite"/>
    </source>
</evidence>
<evidence type="ECO:0000313" key="11">
    <source>
        <dbReference type="EMBL" id="KAJ1114862.1"/>
    </source>
</evidence>
<dbReference type="AlphaFoldDB" id="A0AAV7NID5"/>
<dbReference type="GO" id="GO:0005654">
    <property type="term" value="C:nucleoplasm"/>
    <property type="evidence" value="ECO:0007669"/>
    <property type="project" value="TreeGrafter"/>
</dbReference>
<proteinExistence type="inferred from homology"/>
<reference evidence="11" key="1">
    <citation type="journal article" date="2022" name="bioRxiv">
        <title>Sequencing and chromosome-scale assembly of the giantPleurodeles waltlgenome.</title>
        <authorList>
            <person name="Brown T."/>
            <person name="Elewa A."/>
            <person name="Iarovenko S."/>
            <person name="Subramanian E."/>
            <person name="Araus A.J."/>
            <person name="Petzold A."/>
            <person name="Susuki M."/>
            <person name="Suzuki K.-i.T."/>
            <person name="Hayashi T."/>
            <person name="Toyoda A."/>
            <person name="Oliveira C."/>
            <person name="Osipova E."/>
            <person name="Leigh N.D."/>
            <person name="Simon A."/>
            <person name="Yun M.H."/>
        </authorList>
    </citation>
    <scope>NUCLEOTIDE SEQUENCE</scope>
    <source>
        <strain evidence="11">20211129_DDA</strain>
        <tissue evidence="11">Liver</tissue>
    </source>
</reference>